<keyword evidence="2" id="KW-1185">Reference proteome</keyword>
<organism evidence="1 2">
    <name type="scientific">Ceutorhynchus assimilis</name>
    <name type="common">cabbage seed weevil</name>
    <dbReference type="NCBI Taxonomy" id="467358"/>
    <lineage>
        <taxon>Eukaryota</taxon>
        <taxon>Metazoa</taxon>
        <taxon>Ecdysozoa</taxon>
        <taxon>Arthropoda</taxon>
        <taxon>Hexapoda</taxon>
        <taxon>Insecta</taxon>
        <taxon>Pterygota</taxon>
        <taxon>Neoptera</taxon>
        <taxon>Endopterygota</taxon>
        <taxon>Coleoptera</taxon>
        <taxon>Polyphaga</taxon>
        <taxon>Cucujiformia</taxon>
        <taxon>Curculionidae</taxon>
        <taxon>Ceutorhynchinae</taxon>
        <taxon>Ceutorhynchus</taxon>
    </lineage>
</organism>
<protein>
    <submittedName>
        <fullName evidence="1">Uncharacterized protein</fullName>
    </submittedName>
</protein>
<dbReference type="OrthoDB" id="6779011at2759"/>
<evidence type="ECO:0000313" key="2">
    <source>
        <dbReference type="Proteomes" id="UP001152799"/>
    </source>
</evidence>
<dbReference type="EMBL" id="OU892281">
    <property type="protein sequence ID" value="CAG9769355.1"/>
    <property type="molecule type" value="Genomic_DNA"/>
</dbReference>
<dbReference type="Proteomes" id="UP001152799">
    <property type="component" value="Chromosome 5"/>
</dbReference>
<name>A0A9N9MXG9_9CUCU</name>
<gene>
    <name evidence="1" type="ORF">CEUTPL_LOCUS9867</name>
</gene>
<proteinExistence type="predicted"/>
<accession>A0A9N9MXG9</accession>
<evidence type="ECO:0000313" key="1">
    <source>
        <dbReference type="EMBL" id="CAG9769355.1"/>
    </source>
</evidence>
<reference evidence="1" key="1">
    <citation type="submission" date="2022-01" db="EMBL/GenBank/DDBJ databases">
        <authorList>
            <person name="King R."/>
        </authorList>
    </citation>
    <scope>NUCLEOTIDE SEQUENCE</scope>
</reference>
<sequence length="248" mass="28140">MAMASLMEPFKPFLAFAKTDSNITGPVDISESLDETISENINETQETSDYSSHLAIESENIIEQPQTNEEYRAFENINEEKNTYHVKASLLSTPSTSKPVIRKKAGSNRVCKRSSPSEDTAAGTVLDYLQNKKKQKNDELTPTDMIFLGYSQTLQTFSPRRQAQTKMKIAAIMTEQECLHLEGLTANNQVNSGGDTYIPPSSLCLHHIYFARKHLQRAFDQFNQFNDLEITRRNQFNTISSKFLAVWQ</sequence>
<dbReference type="AlphaFoldDB" id="A0A9N9MXG9"/>